<feature type="region of interest" description="Disordered" evidence="1">
    <location>
        <begin position="293"/>
        <end position="313"/>
    </location>
</feature>
<feature type="region of interest" description="Disordered" evidence="1">
    <location>
        <begin position="172"/>
        <end position="274"/>
    </location>
</feature>
<reference evidence="2 3" key="1">
    <citation type="submission" date="2020-08" db="EMBL/GenBank/DDBJ databases">
        <title>Sequencing the genomes of 1000 actinobacteria strains.</title>
        <authorList>
            <person name="Klenk H.-P."/>
        </authorList>
    </citation>
    <scope>NUCLEOTIDE SEQUENCE [LARGE SCALE GENOMIC DNA]</scope>
    <source>
        <strain evidence="2 3">DSM 9581</strain>
    </source>
</reference>
<proteinExistence type="predicted"/>
<organism evidence="2 3">
    <name type="scientific">Cellulomonas hominis</name>
    <dbReference type="NCBI Taxonomy" id="156981"/>
    <lineage>
        <taxon>Bacteria</taxon>
        <taxon>Bacillati</taxon>
        <taxon>Actinomycetota</taxon>
        <taxon>Actinomycetes</taxon>
        <taxon>Micrococcales</taxon>
        <taxon>Cellulomonadaceae</taxon>
        <taxon>Cellulomonas</taxon>
    </lineage>
</organism>
<sequence length="389" mass="40234">MPDLTEVAADLYGVPPAEFTAARTAAVRAARAAGDKDLAAAVGSLRKPSAAAGSVNLLVRSRPEDLGRLLDLGVRLREAQAALAGADLRALHAEQQRAVPEVVDAALGLGAGGGAAVRGQVEATLRAAMGDPDAAAAVATGLLVRDLFSSGFEPVDVDGAVAVPDAPPLAGVPARRTPLRAVAPDREDDARQVSGGPAHRRRGRLLTAEEPEPASGRVRAVPGRSGAGRTRRGAVRVAEDAGAGRGDRGAARDAERAAAREAERAAAREAEGAAAREAERAARRAAARRAAEEDVALARREADERREARATAEARAADAEARLAELTEAADRARAEIARLREALGEAEQSARATGVELRHARSARTAAARAAERADARLEDAERALRDL</sequence>
<feature type="compositionally biased region" description="Basic and acidic residues" evidence="1">
    <location>
        <begin position="245"/>
        <end position="274"/>
    </location>
</feature>
<dbReference type="RefSeq" id="WP_183835251.1">
    <property type="nucleotide sequence ID" value="NZ_JACHDN010000001.1"/>
</dbReference>
<name>A0A7W8WBC1_9CELL</name>
<comment type="caution">
    <text evidence="2">The sequence shown here is derived from an EMBL/GenBank/DDBJ whole genome shotgun (WGS) entry which is preliminary data.</text>
</comment>
<protein>
    <submittedName>
        <fullName evidence="2">Uncharacterized protein</fullName>
    </submittedName>
</protein>
<evidence type="ECO:0000313" key="3">
    <source>
        <dbReference type="Proteomes" id="UP000564629"/>
    </source>
</evidence>
<gene>
    <name evidence="2" type="ORF">HNR08_004076</name>
</gene>
<dbReference type="AlphaFoldDB" id="A0A7W8WBC1"/>
<evidence type="ECO:0000313" key="2">
    <source>
        <dbReference type="EMBL" id="MBB5475340.1"/>
    </source>
</evidence>
<dbReference type="Proteomes" id="UP000564629">
    <property type="component" value="Unassembled WGS sequence"/>
</dbReference>
<dbReference type="EMBL" id="JACHDN010000001">
    <property type="protein sequence ID" value="MBB5475340.1"/>
    <property type="molecule type" value="Genomic_DNA"/>
</dbReference>
<evidence type="ECO:0000256" key="1">
    <source>
        <dbReference type="SAM" id="MobiDB-lite"/>
    </source>
</evidence>
<accession>A0A7W8WBC1</accession>